<dbReference type="GO" id="GO:0016491">
    <property type="term" value="F:oxidoreductase activity"/>
    <property type="evidence" value="ECO:0007669"/>
    <property type="project" value="InterPro"/>
</dbReference>
<sequence>MKQLLFAFTLLLGASFVNASDKFNEGEHYQVLNTTQSANTKVVEFFSYYCPFCYNFEPIVAELKQALPAGISVQKIPVSFHGGKMAPTVQRAHAMAVTLNVEEQFTPLLFTQIHQQRQPPADRAALQALFSKAGVTARQFDANFDSMPVTAMVADFDQAIEQAAVRSVPSFIINDKYMVNISAVSSQQQFNALVNYLLTLTPEVGTE</sequence>
<evidence type="ECO:0000256" key="2">
    <source>
        <dbReference type="ARBA" id="ARBA00005791"/>
    </source>
</evidence>
<dbReference type="Pfam" id="PF01323">
    <property type="entry name" value="DSBA"/>
    <property type="match status" value="1"/>
</dbReference>
<keyword evidence="4 7" id="KW-0574">Periplasm</keyword>
<keyword evidence="3 9" id="KW-0732">Signal</keyword>
<evidence type="ECO:0000256" key="9">
    <source>
        <dbReference type="SAM" id="SignalP"/>
    </source>
</evidence>
<comment type="subcellular location">
    <subcellularLocation>
        <location evidence="1 7">Periplasm</location>
    </subcellularLocation>
</comment>
<evidence type="ECO:0000256" key="7">
    <source>
        <dbReference type="PIRNR" id="PIRNR001488"/>
    </source>
</evidence>
<protein>
    <recommendedName>
        <fullName evidence="7">Thiol:disulfide interchange protein</fullName>
    </recommendedName>
</protein>
<dbReference type="InterPro" id="IPR001853">
    <property type="entry name" value="DSBA-like_thioredoxin_dom"/>
</dbReference>
<accession>A0A1H6NF02</accession>
<dbReference type="PANTHER" id="PTHR35891:SF2">
    <property type="entry name" value="THIOL:DISULFIDE INTERCHANGE PROTEIN DSBA"/>
    <property type="match status" value="1"/>
</dbReference>
<dbReference type="InterPro" id="IPR050824">
    <property type="entry name" value="Thiol_disulfide_DsbA"/>
</dbReference>
<evidence type="ECO:0000256" key="3">
    <source>
        <dbReference type="ARBA" id="ARBA00022729"/>
    </source>
</evidence>
<name>A0A1H6NF02_9GAMM</name>
<dbReference type="Proteomes" id="UP000199371">
    <property type="component" value="Unassembled WGS sequence"/>
</dbReference>
<proteinExistence type="inferred from homology"/>
<evidence type="ECO:0000313" key="11">
    <source>
        <dbReference type="EMBL" id="SEI11735.1"/>
    </source>
</evidence>
<evidence type="ECO:0000313" key="12">
    <source>
        <dbReference type="Proteomes" id="UP000199371"/>
    </source>
</evidence>
<feature type="domain" description="Thioredoxin" evidence="10">
    <location>
        <begin position="10"/>
        <end position="165"/>
    </location>
</feature>
<reference evidence="12" key="1">
    <citation type="submission" date="2016-10" db="EMBL/GenBank/DDBJ databases">
        <authorList>
            <person name="Varghese N."/>
            <person name="Submissions S."/>
        </authorList>
    </citation>
    <scope>NUCLEOTIDE SEQUENCE [LARGE SCALE GENOMIC DNA]</scope>
    <source>
        <strain evidence="12">DSM 17616</strain>
    </source>
</reference>
<evidence type="ECO:0000259" key="10">
    <source>
        <dbReference type="PROSITE" id="PS51352"/>
    </source>
</evidence>
<dbReference type="InterPro" id="IPR013766">
    <property type="entry name" value="Thioredoxin_domain"/>
</dbReference>
<feature type="signal peptide" evidence="9">
    <location>
        <begin position="1"/>
        <end position="19"/>
    </location>
</feature>
<dbReference type="AlphaFoldDB" id="A0A1H6NF02"/>
<dbReference type="SUPFAM" id="SSF52833">
    <property type="entry name" value="Thioredoxin-like"/>
    <property type="match status" value="1"/>
</dbReference>
<evidence type="ECO:0000256" key="8">
    <source>
        <dbReference type="PIRSR" id="PIRSR001488-1"/>
    </source>
</evidence>
<evidence type="ECO:0000256" key="1">
    <source>
        <dbReference type="ARBA" id="ARBA00004418"/>
    </source>
</evidence>
<evidence type="ECO:0000256" key="4">
    <source>
        <dbReference type="ARBA" id="ARBA00022764"/>
    </source>
</evidence>
<dbReference type="OrthoDB" id="9784896at2"/>
<dbReference type="EMBL" id="FNXF01000022">
    <property type="protein sequence ID" value="SEI11735.1"/>
    <property type="molecule type" value="Genomic_DNA"/>
</dbReference>
<dbReference type="GO" id="GO:0042597">
    <property type="term" value="C:periplasmic space"/>
    <property type="evidence" value="ECO:0007669"/>
    <property type="project" value="UniProtKB-SubCell"/>
</dbReference>
<dbReference type="PROSITE" id="PS51352">
    <property type="entry name" value="THIOREDOXIN_2"/>
    <property type="match status" value="1"/>
</dbReference>
<organism evidence="11 12">
    <name type="scientific">Rheinheimera pacifica</name>
    <dbReference type="NCBI Taxonomy" id="173990"/>
    <lineage>
        <taxon>Bacteria</taxon>
        <taxon>Pseudomonadati</taxon>
        <taxon>Pseudomonadota</taxon>
        <taxon>Gammaproteobacteria</taxon>
        <taxon>Chromatiales</taxon>
        <taxon>Chromatiaceae</taxon>
        <taxon>Rheinheimera</taxon>
    </lineage>
</organism>
<dbReference type="PIRSF" id="PIRSF001488">
    <property type="entry name" value="Tdi_protein"/>
    <property type="match status" value="1"/>
</dbReference>
<keyword evidence="5 7" id="KW-1015">Disulfide bond</keyword>
<gene>
    <name evidence="11" type="ORF">SAMN05660691_03854</name>
</gene>
<feature type="disulfide bond" description="Redox-active" evidence="8">
    <location>
        <begin position="50"/>
        <end position="53"/>
    </location>
</feature>
<comment type="similarity">
    <text evidence="2">Belongs to the thioredoxin family. DsbA subfamily.</text>
</comment>
<dbReference type="STRING" id="173990.SAMN05660691_03854"/>
<keyword evidence="12" id="KW-1185">Reference proteome</keyword>
<dbReference type="RefSeq" id="WP_092796721.1">
    <property type="nucleotide sequence ID" value="NZ_FNXF01000022.1"/>
</dbReference>
<dbReference type="PANTHER" id="PTHR35891">
    <property type="entry name" value="THIOL:DISULFIDE INTERCHANGE PROTEIN DSBA"/>
    <property type="match status" value="1"/>
</dbReference>
<dbReference type="Gene3D" id="3.40.30.10">
    <property type="entry name" value="Glutaredoxin"/>
    <property type="match status" value="1"/>
</dbReference>
<dbReference type="CDD" id="cd03019">
    <property type="entry name" value="DsbA_DsbA"/>
    <property type="match status" value="1"/>
</dbReference>
<feature type="chain" id="PRO_5011783003" description="Thiol:disulfide interchange protein" evidence="9">
    <location>
        <begin position="20"/>
        <end position="207"/>
    </location>
</feature>
<dbReference type="InterPro" id="IPR036249">
    <property type="entry name" value="Thioredoxin-like_sf"/>
</dbReference>
<evidence type="ECO:0000256" key="6">
    <source>
        <dbReference type="ARBA" id="ARBA00023284"/>
    </source>
</evidence>
<evidence type="ECO:0000256" key="5">
    <source>
        <dbReference type="ARBA" id="ARBA00023157"/>
    </source>
</evidence>
<keyword evidence="6" id="KW-0676">Redox-active center</keyword>
<dbReference type="InterPro" id="IPR023205">
    <property type="entry name" value="DsbA/DsbL"/>
</dbReference>